<keyword evidence="3" id="KW-0813">Transport</keyword>
<evidence type="ECO:0000259" key="9">
    <source>
        <dbReference type="PROSITE" id="PS50893"/>
    </source>
</evidence>
<feature type="transmembrane region" description="Helical" evidence="8">
    <location>
        <begin position="436"/>
        <end position="460"/>
    </location>
</feature>
<comment type="subcellular location">
    <subcellularLocation>
        <location evidence="1">Membrane</location>
        <topology evidence="1">Multi-pass membrane protein</topology>
    </subcellularLocation>
</comment>
<evidence type="ECO:0000256" key="5">
    <source>
        <dbReference type="ARBA" id="ARBA00022989"/>
    </source>
</evidence>
<dbReference type="GO" id="GO:0016020">
    <property type="term" value="C:membrane"/>
    <property type="evidence" value="ECO:0007669"/>
    <property type="project" value="UniProtKB-SubCell"/>
</dbReference>
<protein>
    <recommendedName>
        <fullName evidence="9">ABC transporter domain-containing protein</fullName>
    </recommendedName>
</protein>
<keyword evidence="4 8" id="KW-0812">Transmembrane</keyword>
<evidence type="ECO:0000256" key="4">
    <source>
        <dbReference type="ARBA" id="ARBA00022692"/>
    </source>
</evidence>
<feature type="transmembrane region" description="Helical" evidence="8">
    <location>
        <begin position="582"/>
        <end position="601"/>
    </location>
</feature>
<dbReference type="EMBL" id="JALJOS010000029">
    <property type="protein sequence ID" value="KAK9822940.1"/>
    <property type="molecule type" value="Genomic_DNA"/>
</dbReference>
<name>A0AAW1QNC9_9CHLO</name>
<evidence type="ECO:0000256" key="3">
    <source>
        <dbReference type="ARBA" id="ARBA00022448"/>
    </source>
</evidence>
<keyword evidence="6 8" id="KW-0472">Membrane</keyword>
<dbReference type="AlphaFoldDB" id="A0AAW1QNC9"/>
<comment type="similarity">
    <text evidence="2">Belongs to the ABC transporter superfamily. ABCG family. Eye pigment precursor importer (TC 3.A.1.204) subfamily.</text>
</comment>
<dbReference type="GO" id="GO:0140359">
    <property type="term" value="F:ABC-type transporter activity"/>
    <property type="evidence" value="ECO:0007669"/>
    <property type="project" value="InterPro"/>
</dbReference>
<dbReference type="InterPro" id="IPR013525">
    <property type="entry name" value="ABC2_TM"/>
</dbReference>
<feature type="transmembrane region" description="Helical" evidence="8">
    <location>
        <begin position="674"/>
        <end position="697"/>
    </location>
</feature>
<dbReference type="InterPro" id="IPR052215">
    <property type="entry name" value="Plant_ABCG"/>
</dbReference>
<feature type="transmembrane region" description="Helical" evidence="8">
    <location>
        <begin position="472"/>
        <end position="492"/>
    </location>
</feature>
<dbReference type="InterPro" id="IPR003439">
    <property type="entry name" value="ABC_transporter-like_ATP-bd"/>
</dbReference>
<feature type="transmembrane region" description="Helical" evidence="8">
    <location>
        <begin position="549"/>
        <end position="575"/>
    </location>
</feature>
<evidence type="ECO:0000256" key="8">
    <source>
        <dbReference type="SAM" id="Phobius"/>
    </source>
</evidence>
<feature type="transmembrane region" description="Helical" evidence="8">
    <location>
        <begin position="513"/>
        <end position="537"/>
    </location>
</feature>
<comment type="caution">
    <text evidence="10">The sequence shown here is derived from an EMBL/GenBank/DDBJ whole genome shotgun (WGS) entry which is preliminary data.</text>
</comment>
<keyword evidence="11" id="KW-1185">Reference proteome</keyword>
<keyword evidence="5 8" id="KW-1133">Transmembrane helix</keyword>
<dbReference type="PANTHER" id="PTHR48042:SF11">
    <property type="entry name" value="ABC TRANSPORTER G FAMILY MEMBER 11"/>
    <property type="match status" value="1"/>
</dbReference>
<dbReference type="GO" id="GO:0005524">
    <property type="term" value="F:ATP binding"/>
    <property type="evidence" value="ECO:0007669"/>
    <property type="project" value="InterPro"/>
</dbReference>
<dbReference type="PANTHER" id="PTHR48042">
    <property type="entry name" value="ABC TRANSPORTER G FAMILY MEMBER 11"/>
    <property type="match status" value="1"/>
</dbReference>
<dbReference type="PROSITE" id="PS50893">
    <property type="entry name" value="ABC_TRANSPORTER_2"/>
    <property type="match status" value="1"/>
</dbReference>
<evidence type="ECO:0000313" key="11">
    <source>
        <dbReference type="Proteomes" id="UP001438707"/>
    </source>
</evidence>
<dbReference type="GO" id="GO:0016887">
    <property type="term" value="F:ATP hydrolysis activity"/>
    <property type="evidence" value="ECO:0007669"/>
    <property type="project" value="InterPro"/>
</dbReference>
<dbReference type="SUPFAM" id="SSF52540">
    <property type="entry name" value="P-loop containing nucleoside triphosphate hydrolases"/>
    <property type="match status" value="1"/>
</dbReference>
<proteinExistence type="inferred from homology"/>
<sequence>MVSHSQAAAAYEDDLDFSDSPVHSVVEMSERQQGLGPGELRITHFNNHHLDSHFPESPRSSRLGSFMGNDPKFESPGASSASEELVDAQQQKPLVTVVWRNLSIVIKHFWFSEPKVLLKQLSGYAEPRSILAIVGPSDSGKSVLLQAIANRIYRPARAGGEVLVNGMRLRSSSIEATYLAANDELLWGLTVEQTLTYTGELQLQGSGRAGWRETAHSVSESLGLLAEMHKTAYDLPLGTRRRVAVACQLINASPLLVLHDVLDGIQEGDALAIMRCLQDFCREGCTAIMCVQQPTTDICSFFNKAYVLCNGELVYFGNTANEALSLLSSSGMPCPPLYSPVEQYMRLIDPSFEVYLQVSQAQLTDLNARFSSMMFKVLQDSFENSQLGKEQQARTETLATASYDAHLQTSWVAHNSSLRHFPILCRRIIAQALRCISVYVGRILMALILSIIYGCTYVHLNSTDDGWYQRTAIFFIVCAVIPLLSLTCLPVYDNLTKVALREHNRCKVSIFTYLLAKLAVDIPHLVMEVVVIAIILIPTVKLNTSGNGWGYFILVVFLNQMAADAMISAVTAFFSNRQVQDFVALVLFGIQILAMGFFPGAQRGFNLVVGTVAFPHYAYTGLIRNEVDSYDDWSCPFANTLYQGIVPADSCRLTSRQLYQVFRLGFGVTFHSKWANAGIVAAIWVFWTLAFLLGLMYRIKFPRVKTQPRRY</sequence>
<dbReference type="Pfam" id="PF00005">
    <property type="entry name" value="ABC_tran"/>
    <property type="match status" value="1"/>
</dbReference>
<feature type="domain" description="ABC transporter" evidence="9">
    <location>
        <begin position="99"/>
        <end position="335"/>
    </location>
</feature>
<dbReference type="Gene3D" id="3.40.50.300">
    <property type="entry name" value="P-loop containing nucleotide triphosphate hydrolases"/>
    <property type="match status" value="1"/>
</dbReference>
<evidence type="ECO:0000313" key="10">
    <source>
        <dbReference type="EMBL" id="KAK9822940.1"/>
    </source>
</evidence>
<gene>
    <name evidence="10" type="ORF">WJX74_006718</name>
</gene>
<dbReference type="InterPro" id="IPR027417">
    <property type="entry name" value="P-loop_NTPase"/>
</dbReference>
<accession>A0AAW1QNC9</accession>
<evidence type="ECO:0000256" key="7">
    <source>
        <dbReference type="SAM" id="MobiDB-lite"/>
    </source>
</evidence>
<organism evidence="10 11">
    <name type="scientific">Apatococcus lobatus</name>
    <dbReference type="NCBI Taxonomy" id="904363"/>
    <lineage>
        <taxon>Eukaryota</taxon>
        <taxon>Viridiplantae</taxon>
        <taxon>Chlorophyta</taxon>
        <taxon>core chlorophytes</taxon>
        <taxon>Trebouxiophyceae</taxon>
        <taxon>Chlorellales</taxon>
        <taxon>Chlorellaceae</taxon>
        <taxon>Apatococcus</taxon>
    </lineage>
</organism>
<evidence type="ECO:0000256" key="2">
    <source>
        <dbReference type="ARBA" id="ARBA00005814"/>
    </source>
</evidence>
<feature type="region of interest" description="Disordered" evidence="7">
    <location>
        <begin position="51"/>
        <end position="79"/>
    </location>
</feature>
<evidence type="ECO:0000256" key="1">
    <source>
        <dbReference type="ARBA" id="ARBA00004141"/>
    </source>
</evidence>
<reference evidence="10 11" key="1">
    <citation type="journal article" date="2024" name="Nat. Commun.">
        <title>Phylogenomics reveals the evolutionary origins of lichenization in chlorophyte algae.</title>
        <authorList>
            <person name="Puginier C."/>
            <person name="Libourel C."/>
            <person name="Otte J."/>
            <person name="Skaloud P."/>
            <person name="Haon M."/>
            <person name="Grisel S."/>
            <person name="Petersen M."/>
            <person name="Berrin J.G."/>
            <person name="Delaux P.M."/>
            <person name="Dal Grande F."/>
            <person name="Keller J."/>
        </authorList>
    </citation>
    <scope>NUCLEOTIDE SEQUENCE [LARGE SCALE GENOMIC DNA]</scope>
    <source>
        <strain evidence="10 11">SAG 2145</strain>
    </source>
</reference>
<dbReference type="Pfam" id="PF01061">
    <property type="entry name" value="ABC2_membrane"/>
    <property type="match status" value="1"/>
</dbReference>
<evidence type="ECO:0000256" key="6">
    <source>
        <dbReference type="ARBA" id="ARBA00023136"/>
    </source>
</evidence>
<dbReference type="Proteomes" id="UP001438707">
    <property type="component" value="Unassembled WGS sequence"/>
</dbReference>